<evidence type="ECO:0000256" key="1">
    <source>
        <dbReference type="ARBA" id="ARBA00006914"/>
    </source>
</evidence>
<evidence type="ECO:0000256" key="3">
    <source>
        <dbReference type="ARBA" id="ARBA00022840"/>
    </source>
</evidence>
<dbReference type="Proteomes" id="UP000001062">
    <property type="component" value="Chromosome"/>
</dbReference>
<dbReference type="eggNOG" id="COG0464">
    <property type="taxonomic scope" value="Bacteria"/>
</dbReference>
<dbReference type="InterPro" id="IPR003593">
    <property type="entry name" value="AAA+_ATPase"/>
</dbReference>
<dbReference type="CDD" id="cd19481">
    <property type="entry name" value="RecA-like_protease"/>
    <property type="match status" value="1"/>
</dbReference>
<dbReference type="SUPFAM" id="SSF52540">
    <property type="entry name" value="P-loop containing nucleoside triphosphate hydrolases"/>
    <property type="match status" value="1"/>
</dbReference>
<dbReference type="InterPro" id="IPR050221">
    <property type="entry name" value="26S_Proteasome_ATPase"/>
</dbReference>
<protein>
    <submittedName>
        <fullName evidence="5">AAA ATPase central domain protein</fullName>
    </submittedName>
</protein>
<dbReference type="Pfam" id="PF00004">
    <property type="entry name" value="AAA"/>
    <property type="match status" value="1"/>
</dbReference>
<evidence type="ECO:0000313" key="5">
    <source>
        <dbReference type="EMBL" id="ADZ91941.1"/>
    </source>
</evidence>
<dbReference type="GO" id="GO:0005524">
    <property type="term" value="F:ATP binding"/>
    <property type="evidence" value="ECO:0007669"/>
    <property type="project" value="UniProtKB-KW"/>
</dbReference>
<accession>F2JYB0</accession>
<dbReference type="Gene3D" id="3.40.50.300">
    <property type="entry name" value="P-loop containing nucleotide triphosphate hydrolases"/>
    <property type="match status" value="1"/>
</dbReference>
<dbReference type="AlphaFoldDB" id="F2JYB0"/>
<dbReference type="HOGENOM" id="CLU_612364_0_0_6"/>
<gene>
    <name evidence="5" type="ordered locus">Marme_2711</name>
</gene>
<evidence type="ECO:0000256" key="2">
    <source>
        <dbReference type="ARBA" id="ARBA00022741"/>
    </source>
</evidence>
<keyword evidence="6" id="KW-1185">Reference proteome</keyword>
<name>F2JYB0_MARM1</name>
<keyword evidence="2" id="KW-0547">Nucleotide-binding</keyword>
<dbReference type="EMBL" id="CP002583">
    <property type="protein sequence ID" value="ADZ91941.1"/>
    <property type="molecule type" value="Genomic_DNA"/>
</dbReference>
<dbReference type="OrthoDB" id="9809379at2"/>
<dbReference type="RefSeq" id="WP_013661844.1">
    <property type="nucleotide sequence ID" value="NC_015276.1"/>
</dbReference>
<evidence type="ECO:0000259" key="4">
    <source>
        <dbReference type="SMART" id="SM00382"/>
    </source>
</evidence>
<dbReference type="STRING" id="717774.Marme_2711"/>
<keyword evidence="3" id="KW-0067">ATP-binding</keyword>
<comment type="similarity">
    <text evidence="1">Belongs to the AAA ATPase family.</text>
</comment>
<dbReference type="KEGG" id="mme:Marme_2711"/>
<sequence>MINDNVIAYAPDKDQRTALQANAKTLEAYLSWCEVVIRTRMQLYFLEECSHSDIKVHEPPNHHSDWSALATYIRRQHLDFRSQLLLILALVPYVKPQVFDVFLSRNEGTDRPYTEFGCVEYQGMYVATGETLAFLLGGSSVETKLEIQSFLTNKKEKSSVRGDDEHVLLSLMTVESERHVNPLKDTLILAPEHVPRFTTGQAYKVALGSDFPAQIIESTLSLEDVYLPEDTLEQLADIKDWVNFGSILQHDWNMKDKIRVGFRALFYGPPGTGKTISVTALGNTLGKNVYKVDLSRVHSKYIGETEKNLEKVFRFAEQNEALLFFDEADAVFGQRTQTTNSNDQYANQHVSYLLQRIERFDGLVVLASNYKENFDDAFFRRFESVVHFSLPNSEQRLRLWKEGFSDKAPLDDDINFNDIAIQYPLSAAHIMNVIRHVSLRSLAKGGIAIRYQDVLNGIEREQGRKVSPRW</sequence>
<evidence type="ECO:0000313" key="6">
    <source>
        <dbReference type="Proteomes" id="UP000001062"/>
    </source>
</evidence>
<proteinExistence type="inferred from homology"/>
<dbReference type="SMART" id="SM00382">
    <property type="entry name" value="AAA"/>
    <property type="match status" value="1"/>
</dbReference>
<dbReference type="PANTHER" id="PTHR23073">
    <property type="entry name" value="26S PROTEASOME REGULATORY SUBUNIT"/>
    <property type="match status" value="1"/>
</dbReference>
<feature type="domain" description="AAA+ ATPase" evidence="4">
    <location>
        <begin position="260"/>
        <end position="392"/>
    </location>
</feature>
<dbReference type="InterPro" id="IPR027417">
    <property type="entry name" value="P-loop_NTPase"/>
</dbReference>
<dbReference type="GO" id="GO:0016887">
    <property type="term" value="F:ATP hydrolysis activity"/>
    <property type="evidence" value="ECO:0007669"/>
    <property type="project" value="InterPro"/>
</dbReference>
<organism evidence="5 6">
    <name type="scientific">Marinomonas mediterranea (strain ATCC 700492 / JCM 21426 / NBRC 103028 / MMB-1)</name>
    <dbReference type="NCBI Taxonomy" id="717774"/>
    <lineage>
        <taxon>Bacteria</taxon>
        <taxon>Pseudomonadati</taxon>
        <taxon>Pseudomonadota</taxon>
        <taxon>Gammaproteobacteria</taxon>
        <taxon>Oceanospirillales</taxon>
        <taxon>Oceanospirillaceae</taxon>
        <taxon>Marinomonas</taxon>
    </lineage>
</organism>
<dbReference type="InterPro" id="IPR003959">
    <property type="entry name" value="ATPase_AAA_core"/>
</dbReference>
<reference evidence="5 6" key="1">
    <citation type="journal article" date="2012" name="Stand. Genomic Sci.">
        <title>Complete genome sequence of the melanogenic marine bacterium Marinomonas mediterranea type strain (MMB-1(T)).</title>
        <authorList>
            <person name="Lucas-Elio P."/>
            <person name="Goodwin L."/>
            <person name="Woyke T."/>
            <person name="Pitluck S."/>
            <person name="Nolan M."/>
            <person name="Kyrpides N.C."/>
            <person name="Detter J.C."/>
            <person name="Copeland A."/>
            <person name="Teshima H."/>
            <person name="Bruce D."/>
            <person name="Detter C."/>
            <person name="Tapia R."/>
            <person name="Han S."/>
            <person name="Land M.L."/>
            <person name="Ivanova N."/>
            <person name="Mikhailova N."/>
            <person name="Johnston A.W."/>
            <person name="Sanchez-Amat A."/>
        </authorList>
    </citation>
    <scope>NUCLEOTIDE SEQUENCE [LARGE SCALE GENOMIC DNA]</scope>
    <source>
        <strain evidence="6">ATCC 700492 / JCM 21426 / NBRC 103028 / MMB-1</strain>
    </source>
</reference>
<dbReference type="PATRIC" id="fig|717774.3.peg.2798"/>